<sequence>MPLLKTNEAPESTWTHLGAFHLSFTPSLVFLRRLYKFMLTCIFSPFTTALPASFIRNPLLY</sequence>
<keyword evidence="2" id="KW-1185">Reference proteome</keyword>
<dbReference type="AlphaFoldDB" id="A0A5B7E8E1"/>
<name>A0A5B7E8E1_PORTR</name>
<dbReference type="Proteomes" id="UP000324222">
    <property type="component" value="Unassembled WGS sequence"/>
</dbReference>
<proteinExistence type="predicted"/>
<gene>
    <name evidence="1" type="ORF">E2C01_023282</name>
</gene>
<comment type="caution">
    <text evidence="1">The sequence shown here is derived from an EMBL/GenBank/DDBJ whole genome shotgun (WGS) entry which is preliminary data.</text>
</comment>
<evidence type="ECO:0000313" key="1">
    <source>
        <dbReference type="EMBL" id="MPC30028.1"/>
    </source>
</evidence>
<protein>
    <submittedName>
        <fullName evidence="1">Uncharacterized protein</fullName>
    </submittedName>
</protein>
<accession>A0A5B7E8E1</accession>
<evidence type="ECO:0000313" key="2">
    <source>
        <dbReference type="Proteomes" id="UP000324222"/>
    </source>
</evidence>
<organism evidence="1 2">
    <name type="scientific">Portunus trituberculatus</name>
    <name type="common">Swimming crab</name>
    <name type="synonym">Neptunus trituberculatus</name>
    <dbReference type="NCBI Taxonomy" id="210409"/>
    <lineage>
        <taxon>Eukaryota</taxon>
        <taxon>Metazoa</taxon>
        <taxon>Ecdysozoa</taxon>
        <taxon>Arthropoda</taxon>
        <taxon>Crustacea</taxon>
        <taxon>Multicrustacea</taxon>
        <taxon>Malacostraca</taxon>
        <taxon>Eumalacostraca</taxon>
        <taxon>Eucarida</taxon>
        <taxon>Decapoda</taxon>
        <taxon>Pleocyemata</taxon>
        <taxon>Brachyura</taxon>
        <taxon>Eubrachyura</taxon>
        <taxon>Portunoidea</taxon>
        <taxon>Portunidae</taxon>
        <taxon>Portuninae</taxon>
        <taxon>Portunus</taxon>
    </lineage>
</organism>
<dbReference type="EMBL" id="VSRR010002179">
    <property type="protein sequence ID" value="MPC30028.1"/>
    <property type="molecule type" value="Genomic_DNA"/>
</dbReference>
<reference evidence="1 2" key="1">
    <citation type="submission" date="2019-05" db="EMBL/GenBank/DDBJ databases">
        <title>Another draft genome of Portunus trituberculatus and its Hox gene families provides insights of decapod evolution.</title>
        <authorList>
            <person name="Jeong J.-H."/>
            <person name="Song I."/>
            <person name="Kim S."/>
            <person name="Choi T."/>
            <person name="Kim D."/>
            <person name="Ryu S."/>
            <person name="Kim W."/>
        </authorList>
    </citation>
    <scope>NUCLEOTIDE SEQUENCE [LARGE SCALE GENOMIC DNA]</scope>
    <source>
        <tissue evidence="1">Muscle</tissue>
    </source>
</reference>